<keyword evidence="1" id="KW-0343">GTPase activation</keyword>
<reference evidence="4" key="2">
    <citation type="submission" date="2014-06" db="EMBL/GenBank/DDBJ databases">
        <title>The complete genome of Blastobotrys (Arxula) adeninivorans LS3 - a yeast of biotechnological interest.</title>
        <authorList>
            <person name="Kunze G."/>
            <person name="Gaillardin C."/>
            <person name="Czernicka M."/>
            <person name="Durrens P."/>
            <person name="Martin T."/>
            <person name="Boer E."/>
            <person name="Gabaldon T."/>
            <person name="Cruz J."/>
            <person name="Talla E."/>
            <person name="Marck C."/>
            <person name="Goffeau A."/>
            <person name="Barbe V."/>
            <person name="Baret P."/>
            <person name="Baronian K."/>
            <person name="Beier S."/>
            <person name="Bleykasten C."/>
            <person name="Bode R."/>
            <person name="Casaregola S."/>
            <person name="Despons L."/>
            <person name="Fairhead C."/>
            <person name="Giersberg M."/>
            <person name="Gierski P."/>
            <person name="Hahnel U."/>
            <person name="Hartmann A."/>
            <person name="Jankowska D."/>
            <person name="Jubin C."/>
            <person name="Jung P."/>
            <person name="Lafontaine I."/>
            <person name="Leh-Louis V."/>
            <person name="Lemaire M."/>
            <person name="Marcet-Houben M."/>
            <person name="Mascher M."/>
            <person name="Morel G."/>
            <person name="Richard G.-F."/>
            <person name="Riechen J."/>
            <person name="Sacerdot C."/>
            <person name="Sarkar A."/>
            <person name="Savel G."/>
            <person name="Schacherer J."/>
            <person name="Sherman D."/>
            <person name="Straub M.-L."/>
            <person name="Stein N."/>
            <person name="Thierry A."/>
            <person name="Trautwein-Schult A."/>
            <person name="Westhof E."/>
            <person name="Worch S."/>
            <person name="Dujon B."/>
            <person name="Souciet J.-L."/>
            <person name="Wincker P."/>
            <person name="Scholz U."/>
            <person name="Neuveglise N."/>
        </authorList>
    </citation>
    <scope>NUCLEOTIDE SEQUENCE</scope>
    <source>
        <strain evidence="4">LS3</strain>
    </source>
</reference>
<feature type="region of interest" description="Disordered" evidence="2">
    <location>
        <begin position="384"/>
        <end position="418"/>
    </location>
</feature>
<name>A0A060TAW8_BLAAD</name>
<evidence type="ECO:0000313" key="4">
    <source>
        <dbReference type="EMBL" id="CDP36341.1"/>
    </source>
</evidence>
<protein>
    <submittedName>
        <fullName evidence="4">ARAD1B10780p</fullName>
    </submittedName>
</protein>
<dbReference type="Pfam" id="PF00566">
    <property type="entry name" value="RabGAP-TBC"/>
    <property type="match status" value="1"/>
</dbReference>
<feature type="compositionally biased region" description="Basic and acidic residues" evidence="2">
    <location>
        <begin position="468"/>
        <end position="477"/>
    </location>
</feature>
<organism evidence="4">
    <name type="scientific">Blastobotrys adeninivorans</name>
    <name type="common">Yeast</name>
    <name type="synonym">Arxula adeninivorans</name>
    <dbReference type="NCBI Taxonomy" id="409370"/>
    <lineage>
        <taxon>Eukaryota</taxon>
        <taxon>Fungi</taxon>
        <taxon>Dikarya</taxon>
        <taxon>Ascomycota</taxon>
        <taxon>Saccharomycotina</taxon>
        <taxon>Dipodascomycetes</taxon>
        <taxon>Dipodascales</taxon>
        <taxon>Trichomonascaceae</taxon>
        <taxon>Blastobotrys</taxon>
    </lineage>
</organism>
<dbReference type="GO" id="GO:0005096">
    <property type="term" value="F:GTPase activator activity"/>
    <property type="evidence" value="ECO:0007669"/>
    <property type="project" value="UniProtKB-KW"/>
</dbReference>
<dbReference type="PANTHER" id="PTHR22957:SF337">
    <property type="entry name" value="TBC1 DOMAIN FAMILY MEMBER 5"/>
    <property type="match status" value="1"/>
</dbReference>
<dbReference type="InterPro" id="IPR035969">
    <property type="entry name" value="Rab-GAP_TBC_sf"/>
</dbReference>
<dbReference type="PANTHER" id="PTHR22957">
    <property type="entry name" value="TBC1 DOMAIN FAMILY MEMBER GTPASE-ACTIVATING PROTEIN"/>
    <property type="match status" value="1"/>
</dbReference>
<dbReference type="PhylomeDB" id="A0A060TAW8"/>
<evidence type="ECO:0000259" key="3">
    <source>
        <dbReference type="PROSITE" id="PS50086"/>
    </source>
</evidence>
<dbReference type="Gene3D" id="1.10.472.80">
    <property type="entry name" value="Ypt/Rab-GAP domain of gyp1p, domain 3"/>
    <property type="match status" value="1"/>
</dbReference>
<sequence length="534" mass="60350">MRDLYSTDIQLLRNDLYSGRTTDMPPRVEIWKALLLNKSTDKRSSNRAEEDNVKRFDRLLSKYEHEITGQEPKDASKMSSVIIDPLSSLDIDSDKPVQTESLLEDVVKDVDRTFAELSFFRRDWVKQSLTRILYIYARETPDLGYRQGMHELVGPILYVCSSDDQEQVDNGVDAIAFALFEAVMGYAKPWYMPSTSKGPPHIVTKSRRIQDGIVRVADPELHSRLVRHSVEPQIWGIKWIRLLFGREFGFTRTLALWDGLFAALGEQPQGLSSSRSTLDVVDFVCAVMLLRVRDKILSCHSQTEILSVLLNYSIHQEERPHKFVSNALYLMRNMSVEGGKYIIKQYSHLWSPPSTPPHSPGLMNIESIVGAAKNFSQRLDIDSRFRGRKSQESERKSGDSIRDGTKDSAKDGVRDRAGQSRNNILADLLGDSLGVLEHMPDNNSVAALKALETIRHVRECLIDPERPAKLPSAKDADSIASHLPAPSLSTSSRAESTRKLTPTRKTIAQSEFSWMLGDERKNTSAFDAKDIFEL</sequence>
<dbReference type="AlphaFoldDB" id="A0A060TAW8"/>
<dbReference type="SUPFAM" id="SSF47923">
    <property type="entry name" value="Ypt/Rab-GAP domain of gyp1p"/>
    <property type="match status" value="2"/>
</dbReference>
<feature type="compositionally biased region" description="Polar residues" evidence="2">
    <location>
        <begin position="487"/>
        <end position="504"/>
    </location>
</feature>
<dbReference type="Gene3D" id="1.10.8.270">
    <property type="entry name" value="putative rabgap domain of human tbc1 domain family member 14 like domains"/>
    <property type="match status" value="1"/>
</dbReference>
<gene>
    <name evidence="4" type="ORF">GNLVRS02_ARAD1B10780g</name>
</gene>
<feature type="region of interest" description="Disordered" evidence="2">
    <location>
        <begin position="468"/>
        <end position="504"/>
    </location>
</feature>
<reference evidence="4" key="1">
    <citation type="submission" date="2014-02" db="EMBL/GenBank/DDBJ databases">
        <authorList>
            <person name="Genoscope - CEA"/>
        </authorList>
    </citation>
    <scope>NUCLEOTIDE SEQUENCE</scope>
    <source>
        <strain evidence="4">LS3</strain>
    </source>
</reference>
<dbReference type="PROSITE" id="PS50086">
    <property type="entry name" value="TBC_RABGAP"/>
    <property type="match status" value="1"/>
</dbReference>
<proteinExistence type="predicted"/>
<accession>A0A060TAW8</accession>
<dbReference type="SMART" id="SM00164">
    <property type="entry name" value="TBC"/>
    <property type="match status" value="1"/>
</dbReference>
<evidence type="ECO:0000256" key="2">
    <source>
        <dbReference type="SAM" id="MobiDB-lite"/>
    </source>
</evidence>
<evidence type="ECO:0000256" key="1">
    <source>
        <dbReference type="ARBA" id="ARBA00022468"/>
    </source>
</evidence>
<dbReference type="InterPro" id="IPR000195">
    <property type="entry name" value="Rab-GAP-TBC_dom"/>
</dbReference>
<feature type="domain" description="Rab-GAP TBC" evidence="3">
    <location>
        <begin position="21"/>
        <end position="264"/>
    </location>
</feature>
<dbReference type="EMBL" id="HG937692">
    <property type="protein sequence ID" value="CDP36341.1"/>
    <property type="molecule type" value="Genomic_DNA"/>
</dbReference>